<dbReference type="PANTHER" id="PTHR21398">
    <property type="entry name" value="AGAP007094-PA"/>
    <property type="match status" value="1"/>
</dbReference>
<keyword evidence="4" id="KW-1185">Reference proteome</keyword>
<evidence type="ECO:0000313" key="4">
    <source>
        <dbReference type="Proteomes" id="UP000183832"/>
    </source>
</evidence>
<feature type="chain" id="PRO_5012791769" evidence="2">
    <location>
        <begin position="21"/>
        <end position="271"/>
    </location>
</feature>
<proteinExistence type="predicted"/>
<evidence type="ECO:0000313" key="3">
    <source>
        <dbReference type="EMBL" id="CRL05446.1"/>
    </source>
</evidence>
<keyword evidence="2" id="KW-0732">Signal</keyword>
<dbReference type="AlphaFoldDB" id="A0A1J1J1X0"/>
<sequence>MNLKIILINLLCVLITFTSSNELEGEKLLSRQKRKLLFPQFTVLQISMCFVSQVSYIPSHKVAVNNGFQINYRLPYILSEFYSPIFWARSFANQSSNLLLNFVERMAADENNDNDEDSNEDEMEEELIDGDDIESDDEESSDEITTVEKRRRRRKRDSNENGDISAGLFYSGIRNSMAFAGYHEDCLIKCVCELAKHPLEHDHDNLINEVTHFILTPSRHQSFDSKFETEEKKIFEEAEKLGSSGADCDKLYGNCKVSPLDIISNFINHSN</sequence>
<dbReference type="Proteomes" id="UP000183832">
    <property type="component" value="Unassembled WGS sequence"/>
</dbReference>
<dbReference type="SMART" id="SM00718">
    <property type="entry name" value="DM4_12"/>
    <property type="match status" value="1"/>
</dbReference>
<feature type="compositionally biased region" description="Acidic residues" evidence="1">
    <location>
        <begin position="110"/>
        <end position="142"/>
    </location>
</feature>
<dbReference type="OrthoDB" id="8186940at2759"/>
<evidence type="ECO:0000256" key="2">
    <source>
        <dbReference type="SAM" id="SignalP"/>
    </source>
</evidence>
<accession>A0A1J1J1X0</accession>
<name>A0A1J1J1X0_9DIPT</name>
<dbReference type="EMBL" id="CVRI01000064">
    <property type="protein sequence ID" value="CRL05446.1"/>
    <property type="molecule type" value="Genomic_DNA"/>
</dbReference>
<feature type="signal peptide" evidence="2">
    <location>
        <begin position="1"/>
        <end position="20"/>
    </location>
</feature>
<dbReference type="Pfam" id="PF07841">
    <property type="entry name" value="DM4_12"/>
    <property type="match status" value="1"/>
</dbReference>
<dbReference type="InterPro" id="IPR006631">
    <property type="entry name" value="DM4_12"/>
</dbReference>
<protein>
    <submittedName>
        <fullName evidence="3">CLUMA_CG018474, isoform A</fullName>
    </submittedName>
</protein>
<gene>
    <name evidence="3" type="ORF">CLUMA_CG018474</name>
</gene>
<organism evidence="3 4">
    <name type="scientific">Clunio marinus</name>
    <dbReference type="NCBI Taxonomy" id="568069"/>
    <lineage>
        <taxon>Eukaryota</taxon>
        <taxon>Metazoa</taxon>
        <taxon>Ecdysozoa</taxon>
        <taxon>Arthropoda</taxon>
        <taxon>Hexapoda</taxon>
        <taxon>Insecta</taxon>
        <taxon>Pterygota</taxon>
        <taxon>Neoptera</taxon>
        <taxon>Endopterygota</taxon>
        <taxon>Diptera</taxon>
        <taxon>Nematocera</taxon>
        <taxon>Chironomoidea</taxon>
        <taxon>Chironomidae</taxon>
        <taxon>Clunio</taxon>
    </lineage>
</organism>
<feature type="region of interest" description="Disordered" evidence="1">
    <location>
        <begin position="110"/>
        <end position="159"/>
    </location>
</feature>
<reference evidence="3 4" key="1">
    <citation type="submission" date="2015-04" db="EMBL/GenBank/DDBJ databases">
        <authorList>
            <person name="Syromyatnikov M.Y."/>
            <person name="Popov V.N."/>
        </authorList>
    </citation>
    <scope>NUCLEOTIDE SEQUENCE [LARGE SCALE GENOMIC DNA]</scope>
</reference>
<dbReference type="PANTHER" id="PTHR21398:SF4">
    <property type="entry name" value="AGAP002980-PA"/>
    <property type="match status" value="1"/>
</dbReference>
<evidence type="ECO:0000256" key="1">
    <source>
        <dbReference type="SAM" id="MobiDB-lite"/>
    </source>
</evidence>